<evidence type="ECO:0000256" key="2">
    <source>
        <dbReference type="ARBA" id="ARBA00004141"/>
    </source>
</evidence>
<dbReference type="CDD" id="cd00075">
    <property type="entry name" value="HATPase"/>
    <property type="match status" value="1"/>
</dbReference>
<evidence type="ECO:0000256" key="6">
    <source>
        <dbReference type="ARBA" id="ARBA00022692"/>
    </source>
</evidence>
<dbReference type="InterPro" id="IPR050428">
    <property type="entry name" value="TCS_sensor_his_kinase"/>
</dbReference>
<dbReference type="InterPro" id="IPR036097">
    <property type="entry name" value="HisK_dim/P_sf"/>
</dbReference>
<feature type="transmembrane region" description="Helical" evidence="11">
    <location>
        <begin position="143"/>
        <end position="161"/>
    </location>
</feature>
<accession>A0A1E5XNT5</accession>
<dbReference type="InterPro" id="IPR004358">
    <property type="entry name" value="Sig_transdc_His_kin-like_C"/>
</dbReference>
<dbReference type="GO" id="GO:0000155">
    <property type="term" value="F:phosphorelay sensor kinase activity"/>
    <property type="evidence" value="ECO:0007669"/>
    <property type="project" value="InterPro"/>
</dbReference>
<evidence type="ECO:0000259" key="12">
    <source>
        <dbReference type="PROSITE" id="PS50109"/>
    </source>
</evidence>
<dbReference type="PRINTS" id="PR00344">
    <property type="entry name" value="BCTRLSENSOR"/>
</dbReference>
<comment type="caution">
    <text evidence="13">The sequence shown here is derived from an EMBL/GenBank/DDBJ whole genome shotgun (WGS) entry which is preliminary data.</text>
</comment>
<dbReference type="PROSITE" id="PS50109">
    <property type="entry name" value="HIS_KIN"/>
    <property type="match status" value="1"/>
</dbReference>
<evidence type="ECO:0000256" key="8">
    <source>
        <dbReference type="ARBA" id="ARBA00022989"/>
    </source>
</evidence>
<evidence type="ECO:0000256" key="4">
    <source>
        <dbReference type="ARBA" id="ARBA00022553"/>
    </source>
</evidence>
<dbReference type="EC" id="2.7.13.3" evidence="3"/>
<evidence type="ECO:0000313" key="14">
    <source>
        <dbReference type="Proteomes" id="UP000095463"/>
    </source>
</evidence>
<evidence type="ECO:0000256" key="9">
    <source>
        <dbReference type="ARBA" id="ARBA00023012"/>
    </source>
</evidence>
<dbReference type="InterPro" id="IPR003594">
    <property type="entry name" value="HATPase_dom"/>
</dbReference>
<dbReference type="Pfam" id="PF00512">
    <property type="entry name" value="HisKA"/>
    <property type="match status" value="1"/>
</dbReference>
<sequence>MKFWRPHSLRRRLAWRLVLLQTITLSLASALLTILILQLNPGEQIVDSSLAEAVAAAMQRGPNGELILGRNADLDRYRTESPTVWMIVTDDHGHTFEDGPVPAAYSEMAASLNRLWFVDIRDSGGEEDLAAAFHSGDTPIGKLYVLAGGGAFVSTIFAAILVGNIFILPLLLMLIIATVIAIPLIVRKVMRGLDAAEVQARSINFDQHGTRLPLDKVPYEVRGLVTAMNEALTRLDEGYERHRRFLADAAHELKTPIAILQTRVENLDTGPERTRLLTDTARLAAMAEQLLDLQRLAQSQIDFQPIDLVPLAERVVADHAPLAISAGYDISLRAPDPSSWVLGDRGAIERLLANLTQNAVVHGGNQGTIEIEIAGNGVFEVHDSGPGIAPEHREKIFEPFYRIRPLDRGAGLGLNLVREVVRQHGGNISVLPSHLGGVCFRVELPAAVAR</sequence>
<keyword evidence="10 11" id="KW-0472">Membrane</keyword>
<dbReference type="GO" id="GO:0005886">
    <property type="term" value="C:plasma membrane"/>
    <property type="evidence" value="ECO:0007669"/>
    <property type="project" value="TreeGrafter"/>
</dbReference>
<dbReference type="SUPFAM" id="SSF55874">
    <property type="entry name" value="ATPase domain of HSP90 chaperone/DNA topoisomerase II/histidine kinase"/>
    <property type="match status" value="1"/>
</dbReference>
<keyword evidence="9" id="KW-0902">Two-component regulatory system</keyword>
<dbReference type="RefSeq" id="WP_069910473.1">
    <property type="nucleotide sequence ID" value="NZ_LAJE02000219.1"/>
</dbReference>
<evidence type="ECO:0000256" key="1">
    <source>
        <dbReference type="ARBA" id="ARBA00000085"/>
    </source>
</evidence>
<keyword evidence="6 11" id="KW-0812">Transmembrane</keyword>
<keyword evidence="14" id="KW-1185">Reference proteome</keyword>
<evidence type="ECO:0000256" key="10">
    <source>
        <dbReference type="ARBA" id="ARBA00023136"/>
    </source>
</evidence>
<dbReference type="Pfam" id="PF02518">
    <property type="entry name" value="HATPase_c"/>
    <property type="match status" value="1"/>
</dbReference>
<dbReference type="InterPro" id="IPR003661">
    <property type="entry name" value="HisK_dim/P_dom"/>
</dbReference>
<organism evidence="13 14">
    <name type="scientific">Devosia insulae DS-56</name>
    <dbReference type="NCBI Taxonomy" id="1116389"/>
    <lineage>
        <taxon>Bacteria</taxon>
        <taxon>Pseudomonadati</taxon>
        <taxon>Pseudomonadota</taxon>
        <taxon>Alphaproteobacteria</taxon>
        <taxon>Hyphomicrobiales</taxon>
        <taxon>Devosiaceae</taxon>
        <taxon>Devosia</taxon>
    </lineage>
</organism>
<evidence type="ECO:0000313" key="13">
    <source>
        <dbReference type="EMBL" id="OEO30267.1"/>
    </source>
</evidence>
<dbReference type="SUPFAM" id="SSF47384">
    <property type="entry name" value="Homodimeric domain of signal transducing histidine kinase"/>
    <property type="match status" value="1"/>
</dbReference>
<dbReference type="OrthoDB" id="9809329at2"/>
<dbReference type="AlphaFoldDB" id="A0A1E5XNT5"/>
<keyword evidence="4" id="KW-0597">Phosphoprotein</keyword>
<keyword evidence="5" id="KW-0808">Transferase</keyword>
<evidence type="ECO:0000256" key="7">
    <source>
        <dbReference type="ARBA" id="ARBA00022777"/>
    </source>
</evidence>
<dbReference type="Gene3D" id="3.30.565.10">
    <property type="entry name" value="Histidine kinase-like ATPase, C-terminal domain"/>
    <property type="match status" value="1"/>
</dbReference>
<dbReference type="PANTHER" id="PTHR45436">
    <property type="entry name" value="SENSOR HISTIDINE KINASE YKOH"/>
    <property type="match status" value="1"/>
</dbReference>
<feature type="domain" description="Histidine kinase" evidence="12">
    <location>
        <begin position="248"/>
        <end position="448"/>
    </location>
</feature>
<dbReference type="InterPro" id="IPR036890">
    <property type="entry name" value="HATPase_C_sf"/>
</dbReference>
<dbReference type="CDD" id="cd00082">
    <property type="entry name" value="HisKA"/>
    <property type="match status" value="1"/>
</dbReference>
<dbReference type="InterPro" id="IPR005467">
    <property type="entry name" value="His_kinase_dom"/>
</dbReference>
<dbReference type="PANTHER" id="PTHR45436:SF15">
    <property type="entry name" value="SENSOR HISTIDINE KINASE CUSS"/>
    <property type="match status" value="1"/>
</dbReference>
<evidence type="ECO:0000256" key="11">
    <source>
        <dbReference type="SAM" id="Phobius"/>
    </source>
</evidence>
<keyword evidence="8 11" id="KW-1133">Transmembrane helix</keyword>
<gene>
    <name evidence="13" type="ORF">VW23_021985</name>
</gene>
<comment type="subcellular location">
    <subcellularLocation>
        <location evidence="2">Membrane</location>
        <topology evidence="2">Multi-pass membrane protein</topology>
    </subcellularLocation>
</comment>
<dbReference type="EMBL" id="LAJE02000219">
    <property type="protein sequence ID" value="OEO30267.1"/>
    <property type="molecule type" value="Genomic_DNA"/>
</dbReference>
<dbReference type="SMART" id="SM00387">
    <property type="entry name" value="HATPase_c"/>
    <property type="match status" value="1"/>
</dbReference>
<comment type="catalytic activity">
    <reaction evidence="1">
        <text>ATP + protein L-histidine = ADP + protein N-phospho-L-histidine.</text>
        <dbReference type="EC" id="2.7.13.3"/>
    </reaction>
</comment>
<feature type="transmembrane region" description="Helical" evidence="11">
    <location>
        <begin position="167"/>
        <end position="186"/>
    </location>
</feature>
<keyword evidence="7" id="KW-0418">Kinase</keyword>
<protein>
    <recommendedName>
        <fullName evidence="3">histidine kinase</fullName>
        <ecNumber evidence="3">2.7.13.3</ecNumber>
    </recommendedName>
</protein>
<dbReference type="SMART" id="SM00388">
    <property type="entry name" value="HisKA"/>
    <property type="match status" value="1"/>
</dbReference>
<dbReference type="Proteomes" id="UP000095463">
    <property type="component" value="Unassembled WGS sequence"/>
</dbReference>
<name>A0A1E5XNT5_9HYPH</name>
<dbReference type="Gene3D" id="1.10.287.130">
    <property type="match status" value="1"/>
</dbReference>
<evidence type="ECO:0000256" key="3">
    <source>
        <dbReference type="ARBA" id="ARBA00012438"/>
    </source>
</evidence>
<evidence type="ECO:0000256" key="5">
    <source>
        <dbReference type="ARBA" id="ARBA00022679"/>
    </source>
</evidence>
<reference evidence="13 14" key="1">
    <citation type="journal article" date="2015" name="Genome Announc.">
        <title>Genome Assemblies of Three Soil-Associated Devosia species: D. insulae, D. limi, and D. soli.</title>
        <authorList>
            <person name="Hassan Y.I."/>
            <person name="Lepp D."/>
            <person name="Zhou T."/>
        </authorList>
    </citation>
    <scope>NUCLEOTIDE SEQUENCE [LARGE SCALE GENOMIC DNA]</scope>
    <source>
        <strain evidence="13 14">DS-56</strain>
    </source>
</reference>
<proteinExistence type="predicted"/>
<feature type="transmembrane region" description="Helical" evidence="11">
    <location>
        <begin position="13"/>
        <end position="37"/>
    </location>
</feature>